<dbReference type="GO" id="GO:0006605">
    <property type="term" value="P:protein targeting"/>
    <property type="evidence" value="ECO:0007669"/>
    <property type="project" value="UniProtKB-UniRule"/>
</dbReference>
<keyword evidence="5 10" id="KW-0812">Transmembrane</keyword>
<evidence type="ECO:0000256" key="6">
    <source>
        <dbReference type="ARBA" id="ARBA00022989"/>
    </source>
</evidence>
<comment type="function">
    <text evidence="1 10">Role in flagellar biosynthesis.</text>
</comment>
<organism evidence="11 12">
    <name type="scientific">Poriferisphaera corsica</name>
    <dbReference type="NCBI Taxonomy" id="2528020"/>
    <lineage>
        <taxon>Bacteria</taxon>
        <taxon>Pseudomonadati</taxon>
        <taxon>Planctomycetota</taxon>
        <taxon>Phycisphaerae</taxon>
        <taxon>Phycisphaerales</taxon>
        <taxon>Phycisphaeraceae</taxon>
        <taxon>Poriferisphaera</taxon>
    </lineage>
</organism>
<feature type="transmembrane region" description="Helical" evidence="10">
    <location>
        <begin position="197"/>
        <end position="215"/>
    </location>
</feature>
<feature type="transmembrane region" description="Helical" evidence="10">
    <location>
        <begin position="12"/>
        <end position="29"/>
    </location>
</feature>
<keyword evidence="12" id="KW-1185">Reference proteome</keyword>
<evidence type="ECO:0000256" key="7">
    <source>
        <dbReference type="ARBA" id="ARBA00023136"/>
    </source>
</evidence>
<evidence type="ECO:0000313" key="11">
    <source>
        <dbReference type="EMBL" id="QDU33184.1"/>
    </source>
</evidence>
<evidence type="ECO:0000256" key="5">
    <source>
        <dbReference type="ARBA" id="ARBA00022692"/>
    </source>
</evidence>
<dbReference type="EMBL" id="CP036425">
    <property type="protein sequence ID" value="QDU33184.1"/>
    <property type="molecule type" value="Genomic_DNA"/>
</dbReference>
<evidence type="ECO:0000256" key="9">
    <source>
        <dbReference type="NCBIfam" id="TIGR01400"/>
    </source>
</evidence>
<keyword evidence="11" id="KW-0969">Cilium</keyword>
<evidence type="ECO:0000256" key="1">
    <source>
        <dbReference type="ARBA" id="ARBA00002578"/>
    </source>
</evidence>
<proteinExistence type="inferred from homology"/>
<gene>
    <name evidence="11" type="primary">fliR</name>
    <name evidence="11" type="ORF">KS4_12290</name>
</gene>
<dbReference type="InterPro" id="IPR002010">
    <property type="entry name" value="T3SS_IM_R"/>
</dbReference>
<dbReference type="GO" id="GO:0044780">
    <property type="term" value="P:bacterial-type flagellum assembly"/>
    <property type="evidence" value="ECO:0007669"/>
    <property type="project" value="UniProtKB-UniRule"/>
</dbReference>
<dbReference type="AlphaFoldDB" id="A0A517YSI3"/>
<dbReference type="PRINTS" id="PR00953">
    <property type="entry name" value="TYPE3IMRPROT"/>
</dbReference>
<evidence type="ECO:0000313" key="12">
    <source>
        <dbReference type="Proteomes" id="UP000317369"/>
    </source>
</evidence>
<dbReference type="PANTHER" id="PTHR30065:SF1">
    <property type="entry name" value="SURFACE PRESENTATION OF ANTIGENS PROTEIN SPAR"/>
    <property type="match status" value="1"/>
</dbReference>
<keyword evidence="11" id="KW-0282">Flagellum</keyword>
<feature type="transmembrane region" description="Helical" evidence="10">
    <location>
        <begin position="135"/>
        <end position="158"/>
    </location>
</feature>
<evidence type="ECO:0000256" key="10">
    <source>
        <dbReference type="RuleBase" id="RU362071"/>
    </source>
</evidence>
<name>A0A517YSI3_9BACT</name>
<feature type="transmembrane region" description="Helical" evidence="10">
    <location>
        <begin position="41"/>
        <end position="58"/>
    </location>
</feature>
<accession>A0A517YSI3</accession>
<dbReference type="GO" id="GO:0005886">
    <property type="term" value="C:plasma membrane"/>
    <property type="evidence" value="ECO:0007669"/>
    <property type="project" value="UniProtKB-SubCell"/>
</dbReference>
<dbReference type="KEGG" id="pcor:KS4_12290"/>
<feature type="transmembrane region" description="Helical" evidence="10">
    <location>
        <begin position="222"/>
        <end position="244"/>
    </location>
</feature>
<sequence length="268" mass="29187">MPVDLTAILPHLPAWLLVLFRLSGIFFFAPVLGSQLVPRHIKVYLVLGISFCVYPALLNPQHASASFINNVIDHPLSLYYLIPVIAVELLIGFVIGFVANLPLIGMQIGGQVIDQQMGLGFAQVYNPDTGDQSSLVGRVLFLLALVIFIILGGERLLFNALVNSFNHIPLGGFTGFAAVVDLALGVLSIIFELALQIAAPIICLMFLVTFAMGFINRSMPQFNILSVGFSIRILVSALILIVIIPTMEGTFISICRQIFYQLGKFVGL</sequence>
<evidence type="ECO:0000256" key="3">
    <source>
        <dbReference type="ARBA" id="ARBA00021717"/>
    </source>
</evidence>
<evidence type="ECO:0000256" key="8">
    <source>
        <dbReference type="ARBA" id="ARBA00023143"/>
    </source>
</evidence>
<dbReference type="PANTHER" id="PTHR30065">
    <property type="entry name" value="FLAGELLAR BIOSYNTHETIC PROTEIN FLIR"/>
    <property type="match status" value="1"/>
</dbReference>
<dbReference type="OrthoDB" id="9797790at2"/>
<protein>
    <recommendedName>
        <fullName evidence="3 9">Flagellar biosynthetic protein FliR</fullName>
    </recommendedName>
</protein>
<keyword evidence="4 10" id="KW-1003">Cell membrane</keyword>
<evidence type="ECO:0000256" key="2">
    <source>
        <dbReference type="ARBA" id="ARBA00009772"/>
    </source>
</evidence>
<feature type="transmembrane region" description="Helical" evidence="10">
    <location>
        <begin position="78"/>
        <end position="99"/>
    </location>
</feature>
<feature type="transmembrane region" description="Helical" evidence="10">
    <location>
        <begin position="170"/>
        <end position="191"/>
    </location>
</feature>
<comment type="similarity">
    <text evidence="2 10">Belongs to the FliR/MopE/SpaR family.</text>
</comment>
<dbReference type="NCBIfam" id="TIGR01400">
    <property type="entry name" value="fliR"/>
    <property type="match status" value="1"/>
</dbReference>
<dbReference type="Pfam" id="PF01311">
    <property type="entry name" value="Bac_export_1"/>
    <property type="match status" value="1"/>
</dbReference>
<dbReference type="GO" id="GO:0009425">
    <property type="term" value="C:bacterial-type flagellum basal body"/>
    <property type="evidence" value="ECO:0007669"/>
    <property type="project" value="UniProtKB-SubCell"/>
</dbReference>
<comment type="subcellular location">
    <subcellularLocation>
        <location evidence="10">Cell membrane</location>
        <topology evidence="10">Multi-pass membrane protein</topology>
    </subcellularLocation>
    <subcellularLocation>
        <location evidence="10">Bacterial flagellum basal body</location>
    </subcellularLocation>
</comment>
<keyword evidence="6 10" id="KW-1133">Transmembrane helix</keyword>
<keyword evidence="7 10" id="KW-0472">Membrane</keyword>
<dbReference type="InterPro" id="IPR006303">
    <property type="entry name" value="FliR"/>
</dbReference>
<evidence type="ECO:0000256" key="4">
    <source>
        <dbReference type="ARBA" id="ARBA00022475"/>
    </source>
</evidence>
<keyword evidence="11" id="KW-0966">Cell projection</keyword>
<reference evidence="11 12" key="1">
    <citation type="submission" date="2019-02" db="EMBL/GenBank/DDBJ databases">
        <title>Deep-cultivation of Planctomycetes and their phenomic and genomic characterization uncovers novel biology.</title>
        <authorList>
            <person name="Wiegand S."/>
            <person name="Jogler M."/>
            <person name="Boedeker C."/>
            <person name="Pinto D."/>
            <person name="Vollmers J."/>
            <person name="Rivas-Marin E."/>
            <person name="Kohn T."/>
            <person name="Peeters S.H."/>
            <person name="Heuer A."/>
            <person name="Rast P."/>
            <person name="Oberbeckmann S."/>
            <person name="Bunk B."/>
            <person name="Jeske O."/>
            <person name="Meyerdierks A."/>
            <person name="Storesund J.E."/>
            <person name="Kallscheuer N."/>
            <person name="Luecker S."/>
            <person name="Lage O.M."/>
            <person name="Pohl T."/>
            <person name="Merkel B.J."/>
            <person name="Hornburger P."/>
            <person name="Mueller R.-W."/>
            <person name="Bruemmer F."/>
            <person name="Labrenz M."/>
            <person name="Spormann A.M."/>
            <person name="Op den Camp H."/>
            <person name="Overmann J."/>
            <person name="Amann R."/>
            <person name="Jetten M.S.M."/>
            <person name="Mascher T."/>
            <person name="Medema M.H."/>
            <person name="Devos D.P."/>
            <person name="Kaster A.-K."/>
            <person name="Ovreas L."/>
            <person name="Rohde M."/>
            <person name="Galperin M.Y."/>
            <person name="Jogler C."/>
        </authorList>
    </citation>
    <scope>NUCLEOTIDE SEQUENCE [LARGE SCALE GENOMIC DNA]</scope>
    <source>
        <strain evidence="11 12">KS4</strain>
    </source>
</reference>
<dbReference type="Proteomes" id="UP000317369">
    <property type="component" value="Chromosome"/>
</dbReference>
<dbReference type="RefSeq" id="WP_145075897.1">
    <property type="nucleotide sequence ID" value="NZ_CP036425.1"/>
</dbReference>
<keyword evidence="8 10" id="KW-0975">Bacterial flagellum</keyword>